<sequence length="287" mass="31929">MAEDDGPSKTTMENNIFNASFPVSYGMHQFGVQGNQTGPSYTSLEGNTFNAQTYDLTAYAPPMDETFNVQSYDLTAYPPPLENDTSNIQTYGLPAYAPISQDNTINAQTYGVTPYAPTSQDDTINAQTYGVTPYAPTSQVFQADTFNAQTYDLTAYAPLQDYQVQEEAPMDESIENFLSSYLTGLPESNTNKVMNNTMVVPENYIVQNQTNMANVEYNSNGNALNDMILPPPITSIQDMPSTSGSVNPNDLSNFFTPEEYALGDDLDPFWTQMLQDSHVWDWDNFKF</sequence>
<comment type="caution">
    <text evidence="1">The sequence shown here is derived from an EMBL/GenBank/DDBJ whole genome shotgun (WGS) entry which is preliminary data.</text>
</comment>
<keyword evidence="2" id="KW-1185">Reference proteome</keyword>
<reference evidence="2" key="1">
    <citation type="journal article" date="2023" name="Nat. Plants">
        <title>Single-cell RNA sequencing provides a high-resolution roadmap for understanding the multicellular compartmentation of specialized metabolism.</title>
        <authorList>
            <person name="Sun S."/>
            <person name="Shen X."/>
            <person name="Li Y."/>
            <person name="Li Y."/>
            <person name="Wang S."/>
            <person name="Li R."/>
            <person name="Zhang H."/>
            <person name="Shen G."/>
            <person name="Guo B."/>
            <person name="Wei J."/>
            <person name="Xu J."/>
            <person name="St-Pierre B."/>
            <person name="Chen S."/>
            <person name="Sun C."/>
        </authorList>
    </citation>
    <scope>NUCLEOTIDE SEQUENCE [LARGE SCALE GENOMIC DNA]</scope>
</reference>
<name>A0ACC0BB88_CATRO</name>
<proteinExistence type="predicted"/>
<gene>
    <name evidence="1" type="ORF">M9H77_19787</name>
</gene>
<dbReference type="Proteomes" id="UP001060085">
    <property type="component" value="Linkage Group LG04"/>
</dbReference>
<dbReference type="EMBL" id="CM044704">
    <property type="protein sequence ID" value="KAI5669934.1"/>
    <property type="molecule type" value="Genomic_DNA"/>
</dbReference>
<accession>A0ACC0BB88</accession>
<evidence type="ECO:0000313" key="1">
    <source>
        <dbReference type="EMBL" id="KAI5669934.1"/>
    </source>
</evidence>
<organism evidence="1 2">
    <name type="scientific">Catharanthus roseus</name>
    <name type="common">Madagascar periwinkle</name>
    <name type="synonym">Vinca rosea</name>
    <dbReference type="NCBI Taxonomy" id="4058"/>
    <lineage>
        <taxon>Eukaryota</taxon>
        <taxon>Viridiplantae</taxon>
        <taxon>Streptophyta</taxon>
        <taxon>Embryophyta</taxon>
        <taxon>Tracheophyta</taxon>
        <taxon>Spermatophyta</taxon>
        <taxon>Magnoliopsida</taxon>
        <taxon>eudicotyledons</taxon>
        <taxon>Gunneridae</taxon>
        <taxon>Pentapetalae</taxon>
        <taxon>asterids</taxon>
        <taxon>lamiids</taxon>
        <taxon>Gentianales</taxon>
        <taxon>Apocynaceae</taxon>
        <taxon>Rauvolfioideae</taxon>
        <taxon>Vinceae</taxon>
        <taxon>Catharanthinae</taxon>
        <taxon>Catharanthus</taxon>
    </lineage>
</organism>
<evidence type="ECO:0000313" key="2">
    <source>
        <dbReference type="Proteomes" id="UP001060085"/>
    </source>
</evidence>
<protein>
    <submittedName>
        <fullName evidence="1">Uncharacterized protein</fullName>
    </submittedName>
</protein>